<feature type="domain" description="Glycosyltransferase 2-like" evidence="1">
    <location>
        <begin position="410"/>
        <end position="519"/>
    </location>
</feature>
<dbReference type="InterPro" id="IPR055259">
    <property type="entry name" value="YkvP/CgeB_Glyco_trans-like"/>
</dbReference>
<dbReference type="RefSeq" id="WP_141867460.1">
    <property type="nucleotide sequence ID" value="NZ_BAABAN010000001.1"/>
</dbReference>
<dbReference type="AlphaFoldDB" id="A0A543AGI4"/>
<dbReference type="SUPFAM" id="SSF53756">
    <property type="entry name" value="UDP-Glycosyltransferase/glycogen phosphorylase"/>
    <property type="match status" value="1"/>
</dbReference>
<organism evidence="3 4">
    <name type="scientific">Enteractinococcus coprophilus</name>
    <dbReference type="NCBI Taxonomy" id="1027633"/>
    <lineage>
        <taxon>Bacteria</taxon>
        <taxon>Bacillati</taxon>
        <taxon>Actinomycetota</taxon>
        <taxon>Actinomycetes</taxon>
        <taxon>Micrococcales</taxon>
        <taxon>Micrococcaceae</taxon>
    </lineage>
</organism>
<evidence type="ECO:0000313" key="4">
    <source>
        <dbReference type="Proteomes" id="UP000319746"/>
    </source>
</evidence>
<dbReference type="Gene3D" id="3.90.550.10">
    <property type="entry name" value="Spore Coat Polysaccharide Biosynthesis Protein SpsA, Chain A"/>
    <property type="match status" value="1"/>
</dbReference>
<dbReference type="Pfam" id="PF00535">
    <property type="entry name" value="Glycos_transf_2"/>
    <property type="match status" value="1"/>
</dbReference>
<feature type="domain" description="Spore protein YkvP/CgeB glycosyl transferase-like" evidence="2">
    <location>
        <begin position="254"/>
        <end position="390"/>
    </location>
</feature>
<comment type="caution">
    <text evidence="3">The sequence shown here is derived from an EMBL/GenBank/DDBJ whole genome shotgun (WGS) entry which is preliminary data.</text>
</comment>
<dbReference type="OrthoDB" id="6713581at2"/>
<dbReference type="SUPFAM" id="SSF53448">
    <property type="entry name" value="Nucleotide-diphospho-sugar transferases"/>
    <property type="match status" value="1"/>
</dbReference>
<dbReference type="InterPro" id="IPR001173">
    <property type="entry name" value="Glyco_trans_2-like"/>
</dbReference>
<proteinExistence type="predicted"/>
<sequence length="631" mass="71326">MPSKLDSLRKGLWHLRKGGFQQFIKWRRRSRYGYNITTPLGLKNGDDTVNPSNYPAVPAVDRPKSFPGLRVGVILDEFSLRAWTPEFETVLLTPKGWKEELRAEPIDLLLVESAWAGNHGAWQYQLTGSQAPRKELVELVEFCKQQSVPTVFWNKEDPAHFDDFIDAAKLFDVVFTTDVTLLPTYREVLGHDRVDSLSFAAQPSIHNPIRIRGLEQSEDIAFAGMYFDHKFPERKAQMKLLFDAAISVVNRGRYKFDIFSRHHGGNENYQFPSPYNEYVVGALPYEKMLAAYRNYKVFLNVNSVTDSPSMCARRVFEIVASGTPVVSGESKAIPEFFDSSQVPIVSDEQTAAHVLRTVLNSPQARDRMVHTAQREIWNHHTYAHRAEKIFDAAGLHVKSPFLIPFSVSAIVSTNRPDFVKHAIESVACQKDVDTELVLLTHGFEEREKELSAYAADLGLEHFTLLSSPQSDPLGLCLNKLVATASGDVIANFDDDDFYGTYYLHDSLNAMKFSNADLVGKFATYMYSADDDIVTLRNPGKENMYTDFITGATFVGRRDVFTQNPFLPMTGGEDSRFLASVEQSGAAIFAGDRFNFMQIRGQHSHTWNIDHLELYANSVIETYGRNTKHVEI</sequence>
<dbReference type="CDD" id="cd00761">
    <property type="entry name" value="Glyco_tranf_GTA_type"/>
    <property type="match status" value="1"/>
</dbReference>
<protein>
    <submittedName>
        <fullName evidence="3">Spore maturation protein CgeB</fullName>
    </submittedName>
</protein>
<accession>A0A543AGI4</accession>
<evidence type="ECO:0000313" key="3">
    <source>
        <dbReference type="EMBL" id="TQL71680.1"/>
    </source>
</evidence>
<keyword evidence="4" id="KW-1185">Reference proteome</keyword>
<evidence type="ECO:0000259" key="1">
    <source>
        <dbReference type="Pfam" id="PF00535"/>
    </source>
</evidence>
<dbReference type="Pfam" id="PF13524">
    <property type="entry name" value="Glyco_trans_1_2"/>
    <property type="match status" value="1"/>
</dbReference>
<dbReference type="InterPro" id="IPR029044">
    <property type="entry name" value="Nucleotide-diphossugar_trans"/>
</dbReference>
<name>A0A543AGI4_9MICC</name>
<reference evidence="3 4" key="1">
    <citation type="submission" date="2019-06" db="EMBL/GenBank/DDBJ databases">
        <title>Sequencing the genomes of 1000 actinobacteria strains.</title>
        <authorList>
            <person name="Klenk H.-P."/>
        </authorList>
    </citation>
    <scope>NUCLEOTIDE SEQUENCE [LARGE SCALE GENOMIC DNA]</scope>
    <source>
        <strain evidence="3 4">DSM 24083</strain>
    </source>
</reference>
<dbReference type="Gene3D" id="3.40.50.2000">
    <property type="entry name" value="Glycogen Phosphorylase B"/>
    <property type="match status" value="1"/>
</dbReference>
<evidence type="ECO:0000259" key="2">
    <source>
        <dbReference type="Pfam" id="PF13524"/>
    </source>
</evidence>
<dbReference type="EMBL" id="VFOU01000003">
    <property type="protein sequence ID" value="TQL71680.1"/>
    <property type="molecule type" value="Genomic_DNA"/>
</dbReference>
<gene>
    <name evidence="3" type="ORF">FB556_2173</name>
</gene>
<dbReference type="Proteomes" id="UP000319746">
    <property type="component" value="Unassembled WGS sequence"/>
</dbReference>